<reference evidence="2" key="1">
    <citation type="journal article" date="2014" name="Int. J. Syst. Evol. Microbiol.">
        <title>Complete genome sequence of Corynebacterium casei LMG S-19264T (=DSM 44701T), isolated from a smear-ripened cheese.</title>
        <authorList>
            <consortium name="US DOE Joint Genome Institute (JGI-PGF)"/>
            <person name="Walter F."/>
            <person name="Albersmeier A."/>
            <person name="Kalinowski J."/>
            <person name="Ruckert C."/>
        </authorList>
    </citation>
    <scope>NUCLEOTIDE SEQUENCE</scope>
    <source>
        <strain evidence="2">CGMCC 1.15371</strain>
    </source>
</reference>
<dbReference type="InterPro" id="IPR006121">
    <property type="entry name" value="HMA_dom"/>
</dbReference>
<dbReference type="InterPro" id="IPR036163">
    <property type="entry name" value="HMA_dom_sf"/>
</dbReference>
<dbReference type="SUPFAM" id="SSF55008">
    <property type="entry name" value="HMA, heavy metal-associated domain"/>
    <property type="match status" value="1"/>
</dbReference>
<organism evidence="2 3">
    <name type="scientific">Pullulanibacillus camelliae</name>
    <dbReference type="NCBI Taxonomy" id="1707096"/>
    <lineage>
        <taxon>Bacteria</taxon>
        <taxon>Bacillati</taxon>
        <taxon>Bacillota</taxon>
        <taxon>Bacilli</taxon>
        <taxon>Bacillales</taxon>
        <taxon>Sporolactobacillaceae</taxon>
        <taxon>Pullulanibacillus</taxon>
    </lineage>
</organism>
<accession>A0A8J2YK99</accession>
<protein>
    <recommendedName>
        <fullName evidence="1">HMA domain-containing protein</fullName>
    </recommendedName>
</protein>
<dbReference type="EMBL" id="BMIR01000018">
    <property type="protein sequence ID" value="GGE50584.1"/>
    <property type="molecule type" value="Genomic_DNA"/>
</dbReference>
<dbReference type="RefSeq" id="WP_188696459.1">
    <property type="nucleotide sequence ID" value="NZ_BMIR01000018.1"/>
</dbReference>
<name>A0A8J2YK99_9BACL</name>
<keyword evidence="3" id="KW-1185">Reference proteome</keyword>
<dbReference type="CDD" id="cd00371">
    <property type="entry name" value="HMA"/>
    <property type="match status" value="1"/>
</dbReference>
<evidence type="ECO:0000313" key="3">
    <source>
        <dbReference type="Proteomes" id="UP000628775"/>
    </source>
</evidence>
<gene>
    <name evidence="2" type="ORF">GCM10011391_31690</name>
</gene>
<evidence type="ECO:0000259" key="1">
    <source>
        <dbReference type="PROSITE" id="PS50846"/>
    </source>
</evidence>
<dbReference type="Pfam" id="PF00403">
    <property type="entry name" value="HMA"/>
    <property type="match status" value="1"/>
</dbReference>
<evidence type="ECO:0000313" key="2">
    <source>
        <dbReference type="EMBL" id="GGE50584.1"/>
    </source>
</evidence>
<sequence>MEERQVKINGLHSKEDVDKVEQALKDVWGVRRTEVSLERQEAKFSYNENSASYEDFVQALKENGYTVSEYH</sequence>
<dbReference type="Proteomes" id="UP000628775">
    <property type="component" value="Unassembled WGS sequence"/>
</dbReference>
<reference evidence="2" key="2">
    <citation type="submission" date="2020-09" db="EMBL/GenBank/DDBJ databases">
        <authorList>
            <person name="Sun Q."/>
            <person name="Zhou Y."/>
        </authorList>
    </citation>
    <scope>NUCLEOTIDE SEQUENCE</scope>
    <source>
        <strain evidence="2">CGMCC 1.15371</strain>
    </source>
</reference>
<comment type="caution">
    <text evidence="2">The sequence shown here is derived from an EMBL/GenBank/DDBJ whole genome shotgun (WGS) entry which is preliminary data.</text>
</comment>
<dbReference type="Gene3D" id="3.30.70.100">
    <property type="match status" value="1"/>
</dbReference>
<dbReference type="GO" id="GO:0046872">
    <property type="term" value="F:metal ion binding"/>
    <property type="evidence" value="ECO:0007669"/>
    <property type="project" value="InterPro"/>
</dbReference>
<feature type="domain" description="HMA" evidence="1">
    <location>
        <begin position="2"/>
        <end position="68"/>
    </location>
</feature>
<dbReference type="AlphaFoldDB" id="A0A8J2YK99"/>
<proteinExistence type="predicted"/>
<dbReference type="PROSITE" id="PS50846">
    <property type="entry name" value="HMA_2"/>
    <property type="match status" value="1"/>
</dbReference>